<sequence>MELAFGFSILMGSLSAQALIAYIGFLTLPVATRHMPHTGVAKMRSPIGILWQACIVHRRDCGRLGQGQAISVGTLKGVTRSGLRLREVGPACI</sequence>
<gene>
    <name evidence="1" type="ORF">WR25_15562</name>
</gene>
<organism evidence="1 2">
    <name type="scientific">Diploscapter pachys</name>
    <dbReference type="NCBI Taxonomy" id="2018661"/>
    <lineage>
        <taxon>Eukaryota</taxon>
        <taxon>Metazoa</taxon>
        <taxon>Ecdysozoa</taxon>
        <taxon>Nematoda</taxon>
        <taxon>Chromadorea</taxon>
        <taxon>Rhabditida</taxon>
        <taxon>Rhabditina</taxon>
        <taxon>Rhabditomorpha</taxon>
        <taxon>Rhabditoidea</taxon>
        <taxon>Rhabditidae</taxon>
        <taxon>Diploscapter</taxon>
    </lineage>
</organism>
<proteinExistence type="predicted"/>
<keyword evidence="2" id="KW-1185">Reference proteome</keyword>
<evidence type="ECO:0000313" key="2">
    <source>
        <dbReference type="Proteomes" id="UP000218231"/>
    </source>
</evidence>
<reference evidence="1 2" key="1">
    <citation type="journal article" date="2017" name="Curr. Biol.">
        <title>Genome architecture and evolution of a unichromosomal asexual nematode.</title>
        <authorList>
            <person name="Fradin H."/>
            <person name="Zegar C."/>
            <person name="Gutwein M."/>
            <person name="Lucas J."/>
            <person name="Kovtun M."/>
            <person name="Corcoran D."/>
            <person name="Baugh L.R."/>
            <person name="Kiontke K."/>
            <person name="Gunsalus K."/>
            <person name="Fitch D.H."/>
            <person name="Piano F."/>
        </authorList>
    </citation>
    <scope>NUCLEOTIDE SEQUENCE [LARGE SCALE GENOMIC DNA]</scope>
    <source>
        <strain evidence="1">PF1309</strain>
    </source>
</reference>
<comment type="caution">
    <text evidence="1">The sequence shown here is derived from an EMBL/GenBank/DDBJ whole genome shotgun (WGS) entry which is preliminary data.</text>
</comment>
<dbReference type="EMBL" id="LIAE01010187">
    <property type="protein sequence ID" value="PAV65885.1"/>
    <property type="molecule type" value="Genomic_DNA"/>
</dbReference>
<evidence type="ECO:0000313" key="1">
    <source>
        <dbReference type="EMBL" id="PAV65885.1"/>
    </source>
</evidence>
<dbReference type="AlphaFoldDB" id="A0A2A2JW13"/>
<dbReference type="Proteomes" id="UP000218231">
    <property type="component" value="Unassembled WGS sequence"/>
</dbReference>
<protein>
    <submittedName>
        <fullName evidence="1">Uncharacterized protein</fullName>
    </submittedName>
</protein>
<name>A0A2A2JW13_9BILA</name>
<accession>A0A2A2JW13</accession>